<dbReference type="InterPro" id="IPR004948">
    <property type="entry name" value="Nuc-triphosphatase_THEP1"/>
</dbReference>
<dbReference type="AlphaFoldDB" id="A0AAE3P238"/>
<evidence type="ECO:0000313" key="2">
    <source>
        <dbReference type="Proteomes" id="UP001221302"/>
    </source>
</evidence>
<name>A0AAE3P238_9BACT</name>
<dbReference type="RefSeq" id="WP_321536440.1">
    <property type="nucleotide sequence ID" value="NZ_JARGDL010000016.1"/>
</dbReference>
<keyword evidence="2" id="KW-1185">Reference proteome</keyword>
<dbReference type="Gene3D" id="3.40.50.300">
    <property type="entry name" value="P-loop containing nucleotide triphosphate hydrolases"/>
    <property type="match status" value="1"/>
</dbReference>
<dbReference type="GO" id="GO:0017111">
    <property type="term" value="F:ribonucleoside triphosphate phosphatase activity"/>
    <property type="evidence" value="ECO:0007669"/>
    <property type="project" value="InterPro"/>
</dbReference>
<gene>
    <name evidence="1" type="ORF">P0M35_10950</name>
</gene>
<dbReference type="EMBL" id="JARGDL010000016">
    <property type="protein sequence ID" value="MDF1612669.1"/>
    <property type="molecule type" value="Genomic_DNA"/>
</dbReference>
<protein>
    <submittedName>
        <fullName evidence="1">Nucleoside-triphosphatase</fullName>
    </submittedName>
</protein>
<organism evidence="1 2">
    <name type="scientific">Stygiobacter electus</name>
    <dbReference type="NCBI Taxonomy" id="3032292"/>
    <lineage>
        <taxon>Bacteria</taxon>
        <taxon>Pseudomonadati</taxon>
        <taxon>Ignavibacteriota</taxon>
        <taxon>Ignavibacteria</taxon>
        <taxon>Ignavibacteriales</taxon>
        <taxon>Melioribacteraceae</taxon>
        <taxon>Stygiobacter</taxon>
    </lineage>
</organism>
<sequence length="159" mass="18287">MNKNKILIVTGKIKTGKTTRLMKWVSSQKNIDGILQPVVEEKRFLYHISSKTLIQLETNSTANVISIGKFNFSLLAFEKAKKIIEESLTKNLDYLVIDEIGPVELNGKGLEPIITKVISEKDLFSGKLILVVREEIFEKFLNHYKLYKDDIEIFEIKEI</sequence>
<dbReference type="Pfam" id="PF03266">
    <property type="entry name" value="NTPase_1"/>
    <property type="match status" value="1"/>
</dbReference>
<evidence type="ECO:0000313" key="1">
    <source>
        <dbReference type="EMBL" id="MDF1612669.1"/>
    </source>
</evidence>
<proteinExistence type="predicted"/>
<accession>A0AAE3P238</accession>
<reference evidence="1" key="1">
    <citation type="submission" date="2023-03" db="EMBL/GenBank/DDBJ databases">
        <title>Stygiobacter electus gen. nov., sp. nov., facultatively anaerobic thermotolerant bacterium of the class Ignavibacteria from a well of Yessentuki mineral water deposit.</title>
        <authorList>
            <person name="Podosokorskaya O.A."/>
            <person name="Elcheninov A.G."/>
            <person name="Petrova N.F."/>
            <person name="Zavarzina D.G."/>
            <person name="Kublanov I.V."/>
            <person name="Merkel A.Y."/>
        </authorList>
    </citation>
    <scope>NUCLEOTIDE SEQUENCE</scope>
    <source>
        <strain evidence="1">09-Me</strain>
    </source>
</reference>
<dbReference type="Proteomes" id="UP001221302">
    <property type="component" value="Unassembled WGS sequence"/>
</dbReference>
<dbReference type="InterPro" id="IPR027417">
    <property type="entry name" value="P-loop_NTPase"/>
</dbReference>
<comment type="caution">
    <text evidence="1">The sequence shown here is derived from an EMBL/GenBank/DDBJ whole genome shotgun (WGS) entry which is preliminary data.</text>
</comment>